<dbReference type="EMBL" id="JAVMIP010000010">
    <property type="protein sequence ID" value="MDS3861217.1"/>
    <property type="molecule type" value="Genomic_DNA"/>
</dbReference>
<evidence type="ECO:0000313" key="1">
    <source>
        <dbReference type="EMBL" id="MDS3861217.1"/>
    </source>
</evidence>
<organism evidence="1 2">
    <name type="scientific">Pseudocalidococcus azoricus BACA0444</name>
    <dbReference type="NCBI Taxonomy" id="2918990"/>
    <lineage>
        <taxon>Bacteria</taxon>
        <taxon>Bacillati</taxon>
        <taxon>Cyanobacteriota</taxon>
        <taxon>Cyanophyceae</taxon>
        <taxon>Acaryochloridales</taxon>
        <taxon>Thermosynechococcaceae</taxon>
        <taxon>Pseudocalidococcus</taxon>
        <taxon>Pseudocalidococcus azoricus</taxon>
    </lineage>
</organism>
<reference evidence="2" key="1">
    <citation type="submission" date="2023-07" db="EMBL/GenBank/DDBJ databases">
        <authorList>
            <person name="Luz R."/>
            <person name="Cordeiro R."/>
            <person name="Fonseca A."/>
            <person name="Goncalves V."/>
        </authorList>
    </citation>
    <scope>NUCLEOTIDE SEQUENCE [LARGE SCALE GENOMIC DNA]</scope>
    <source>
        <strain evidence="2">BACA0444</strain>
    </source>
</reference>
<dbReference type="RefSeq" id="WP_322878466.1">
    <property type="nucleotide sequence ID" value="NZ_JAVMIP010000010.1"/>
</dbReference>
<accession>A0AAE4FTE6</accession>
<dbReference type="AlphaFoldDB" id="A0AAE4FTE6"/>
<dbReference type="Proteomes" id="UP001268256">
    <property type="component" value="Unassembled WGS sequence"/>
</dbReference>
<name>A0AAE4FTE6_9CYAN</name>
<gene>
    <name evidence="1" type="ORF">RIF25_10405</name>
</gene>
<evidence type="ECO:0000313" key="2">
    <source>
        <dbReference type="Proteomes" id="UP001268256"/>
    </source>
</evidence>
<keyword evidence="2" id="KW-1185">Reference proteome</keyword>
<comment type="caution">
    <text evidence="1">The sequence shown here is derived from an EMBL/GenBank/DDBJ whole genome shotgun (WGS) entry which is preliminary data.</text>
</comment>
<protein>
    <submittedName>
        <fullName evidence="1">Uncharacterized protein</fullName>
    </submittedName>
</protein>
<sequence>MACFLNIIVSSDPEINALVPQARTRHIYPDIQTRHHCELPPILQAWLSAYAGHDWLPRNLD</sequence>
<proteinExistence type="predicted"/>